<evidence type="ECO:0000256" key="6">
    <source>
        <dbReference type="ARBA" id="ARBA00023180"/>
    </source>
</evidence>
<keyword evidence="4" id="KW-0130">Cell adhesion</keyword>
<dbReference type="GO" id="GO:0009986">
    <property type="term" value="C:cell surface"/>
    <property type="evidence" value="ECO:0007669"/>
    <property type="project" value="TreeGrafter"/>
</dbReference>
<comment type="subcellular location">
    <subcellularLocation>
        <location evidence="1">Membrane</location>
    </subcellularLocation>
</comment>
<dbReference type="InterPro" id="IPR026664">
    <property type="entry name" value="Stereocilin-rel"/>
</dbReference>
<evidence type="ECO:0008006" key="9">
    <source>
        <dbReference type="Google" id="ProtNLM"/>
    </source>
</evidence>
<dbReference type="PANTHER" id="PTHR23412">
    <property type="entry name" value="STEREOCILIN RELATED"/>
    <property type="match status" value="1"/>
</dbReference>
<name>A0AAY4B601_9TELE</name>
<dbReference type="GO" id="GO:0007160">
    <property type="term" value="P:cell-matrix adhesion"/>
    <property type="evidence" value="ECO:0007669"/>
    <property type="project" value="TreeGrafter"/>
</dbReference>
<evidence type="ECO:0000313" key="7">
    <source>
        <dbReference type="Ensembl" id="ENSDCDP00010016297.1"/>
    </source>
</evidence>
<proteinExistence type="inferred from homology"/>
<reference evidence="7 8" key="1">
    <citation type="submission" date="2020-06" db="EMBL/GenBank/DDBJ databases">
        <authorList>
            <consortium name="Wellcome Sanger Institute Data Sharing"/>
        </authorList>
    </citation>
    <scope>NUCLEOTIDE SEQUENCE [LARGE SCALE GENOMIC DNA]</scope>
</reference>
<protein>
    <recommendedName>
        <fullName evidence="9">Mesothelin-like protein</fullName>
    </recommendedName>
</protein>
<keyword evidence="8" id="KW-1185">Reference proteome</keyword>
<evidence type="ECO:0000256" key="3">
    <source>
        <dbReference type="ARBA" id="ARBA00022729"/>
    </source>
</evidence>
<dbReference type="GO" id="GO:0016020">
    <property type="term" value="C:membrane"/>
    <property type="evidence" value="ECO:0007669"/>
    <property type="project" value="UniProtKB-SubCell"/>
</dbReference>
<organism evidence="7 8">
    <name type="scientific">Denticeps clupeoides</name>
    <name type="common">denticle herring</name>
    <dbReference type="NCBI Taxonomy" id="299321"/>
    <lineage>
        <taxon>Eukaryota</taxon>
        <taxon>Metazoa</taxon>
        <taxon>Chordata</taxon>
        <taxon>Craniata</taxon>
        <taxon>Vertebrata</taxon>
        <taxon>Euteleostomi</taxon>
        <taxon>Actinopterygii</taxon>
        <taxon>Neopterygii</taxon>
        <taxon>Teleostei</taxon>
        <taxon>Clupei</taxon>
        <taxon>Clupeiformes</taxon>
        <taxon>Denticipitoidei</taxon>
        <taxon>Denticipitidae</taxon>
        <taxon>Denticeps</taxon>
    </lineage>
</organism>
<reference evidence="7" key="3">
    <citation type="submission" date="2025-09" db="UniProtKB">
        <authorList>
            <consortium name="Ensembl"/>
        </authorList>
    </citation>
    <scope>IDENTIFICATION</scope>
</reference>
<dbReference type="Ensembl" id="ENSDCDT00010017302.1">
    <property type="protein sequence ID" value="ENSDCDP00010016297.1"/>
    <property type="gene ID" value="ENSDCDG00010007514.1"/>
</dbReference>
<keyword evidence="5" id="KW-0472">Membrane</keyword>
<dbReference type="Pfam" id="PF06060">
    <property type="entry name" value="Mesothelin"/>
    <property type="match status" value="2"/>
</dbReference>
<dbReference type="GeneTree" id="ENSGT00950000182957"/>
<keyword evidence="3" id="KW-0732">Signal</keyword>
<comment type="similarity">
    <text evidence="2">Belongs to the mesothelin family.</text>
</comment>
<dbReference type="Proteomes" id="UP000694580">
    <property type="component" value="Chromosome 3"/>
</dbReference>
<evidence type="ECO:0000256" key="5">
    <source>
        <dbReference type="ARBA" id="ARBA00023136"/>
    </source>
</evidence>
<dbReference type="PANTHER" id="PTHR23412:SF6">
    <property type="entry name" value="MESOTHELIN"/>
    <property type="match status" value="1"/>
</dbReference>
<evidence type="ECO:0000313" key="8">
    <source>
        <dbReference type="Proteomes" id="UP000694580"/>
    </source>
</evidence>
<sequence>MLAAPVIVQETYVNQIISIAQNVTNVLGNVPDALAGLIPRVLLVSSSAVDVAAINQKVWTSDQVRNPQHLVLWFSSILLQVLQTTQKRDLSVPVLQGFSCSSLQSVSTQKVKDLIKSCRPRSNRNKVQLKETQLTCMYNYVKGDASQNFGDFPSDMLLYYKYVNPNCRSYFTSTGVSDFSVLSSVLNIPSAMLSNAKDCLGITGNAISKDNLNILGNMACTLDYSHIVNSDPFILEKLKNCNSFTADQVAAMETVLLSGNTMYGNPSNWSSGTLTDLGVLPLYLTQNFWNEFTMVRCTLGNITHATISYEYFPFGYNAQQFDLCLDVGVVTANLAALTEKIYTEDLQAIILAKLNEAYPSGLQDAQLQLLGATSRVATTDDISQWNISKIDTLSAFLKFPSCISFQSKAIIMRYLNAPGTTLGSTEINAIGPNICSLDTTVLNTITSDSLKMSNTVDLSSCSSEQKSLLYNTAILSYRTLRASSVSYYLLIVPYLGEDTHTCREAIHFFFVLQCSVDYALFYWRDFSFAINIEFL</sequence>
<evidence type="ECO:0000256" key="2">
    <source>
        <dbReference type="ARBA" id="ARBA00011016"/>
    </source>
</evidence>
<evidence type="ECO:0000256" key="1">
    <source>
        <dbReference type="ARBA" id="ARBA00004370"/>
    </source>
</evidence>
<accession>A0AAY4B601</accession>
<dbReference type="AlphaFoldDB" id="A0AAY4B601"/>
<evidence type="ECO:0000256" key="4">
    <source>
        <dbReference type="ARBA" id="ARBA00022889"/>
    </source>
</evidence>
<keyword evidence="6" id="KW-0325">Glycoprotein</keyword>
<reference evidence="7" key="2">
    <citation type="submission" date="2025-08" db="UniProtKB">
        <authorList>
            <consortium name="Ensembl"/>
        </authorList>
    </citation>
    <scope>IDENTIFICATION</scope>
</reference>
<dbReference type="InterPro" id="IPR010335">
    <property type="entry name" value="Mesothelin"/>
</dbReference>